<evidence type="ECO:0000313" key="2">
    <source>
        <dbReference type="Proteomes" id="UP000554482"/>
    </source>
</evidence>
<dbReference type="OrthoDB" id="779197at2759"/>
<evidence type="ECO:0000313" key="1">
    <source>
        <dbReference type="EMBL" id="KAF5193415.1"/>
    </source>
</evidence>
<dbReference type="PANTHER" id="PTHR37610:SF100">
    <property type="entry name" value="COPIA-LIKE POLYPROTEIN_RETROTRANSPOSON"/>
    <property type="match status" value="1"/>
</dbReference>
<sequence length="192" mass="22038">MKMALNAKNKFGFVDGSVTKPASDLVEIQAWERCNDMVLSWILNSIDKSLTSSIIYASTPCEVWIDLEERFSQSNNPRIFQLKRDITTVRQEQNSLASYYNTLKSYRDELGTYITIPNCTCGIIPKCTCGIFTKLQEIHETECVYQFLMGLNDTYAPIRSQILVMEPLPNVSKIFAIINQEEKQRLLHLPSR</sequence>
<protein>
    <submittedName>
        <fullName evidence="1">Copia-like polyprotein/retrotransposon</fullName>
    </submittedName>
</protein>
<keyword evidence="2" id="KW-1185">Reference proteome</keyword>
<dbReference type="Proteomes" id="UP000554482">
    <property type="component" value="Unassembled WGS sequence"/>
</dbReference>
<reference evidence="1 2" key="1">
    <citation type="submission" date="2020-06" db="EMBL/GenBank/DDBJ databases">
        <title>Transcriptomic and genomic resources for Thalictrum thalictroides and T. hernandezii: Facilitating candidate gene discovery in an emerging model plant lineage.</title>
        <authorList>
            <person name="Arias T."/>
            <person name="Riano-Pachon D.M."/>
            <person name="Di Stilio V.S."/>
        </authorList>
    </citation>
    <scope>NUCLEOTIDE SEQUENCE [LARGE SCALE GENOMIC DNA]</scope>
    <source>
        <strain evidence="2">cv. WT478/WT964</strain>
        <tissue evidence="1">Leaves</tissue>
    </source>
</reference>
<name>A0A7J6WAL3_THATH</name>
<dbReference type="PANTHER" id="PTHR37610">
    <property type="entry name" value="CCHC-TYPE DOMAIN-CONTAINING PROTEIN"/>
    <property type="match status" value="1"/>
</dbReference>
<organism evidence="1 2">
    <name type="scientific">Thalictrum thalictroides</name>
    <name type="common">Rue-anemone</name>
    <name type="synonym">Anemone thalictroides</name>
    <dbReference type="NCBI Taxonomy" id="46969"/>
    <lineage>
        <taxon>Eukaryota</taxon>
        <taxon>Viridiplantae</taxon>
        <taxon>Streptophyta</taxon>
        <taxon>Embryophyta</taxon>
        <taxon>Tracheophyta</taxon>
        <taxon>Spermatophyta</taxon>
        <taxon>Magnoliopsida</taxon>
        <taxon>Ranunculales</taxon>
        <taxon>Ranunculaceae</taxon>
        <taxon>Thalictroideae</taxon>
        <taxon>Thalictrum</taxon>
    </lineage>
</organism>
<dbReference type="Pfam" id="PF14223">
    <property type="entry name" value="Retrotran_gag_2"/>
    <property type="match status" value="1"/>
</dbReference>
<dbReference type="EMBL" id="JABWDY010020072">
    <property type="protein sequence ID" value="KAF5193415.1"/>
    <property type="molecule type" value="Genomic_DNA"/>
</dbReference>
<gene>
    <name evidence="1" type="ORF">FRX31_016994</name>
</gene>
<accession>A0A7J6WAL3</accession>
<dbReference type="AlphaFoldDB" id="A0A7J6WAL3"/>
<proteinExistence type="predicted"/>
<comment type="caution">
    <text evidence="1">The sequence shown here is derived from an EMBL/GenBank/DDBJ whole genome shotgun (WGS) entry which is preliminary data.</text>
</comment>